<reference evidence="3 4" key="1">
    <citation type="submission" date="2020-02" db="EMBL/GenBank/DDBJ databases">
        <authorList>
            <person name="Ma Q."/>
            <person name="Huang Y."/>
            <person name="Song X."/>
            <person name="Pei D."/>
        </authorList>
    </citation>
    <scope>NUCLEOTIDE SEQUENCE [LARGE SCALE GENOMIC DNA]</scope>
    <source>
        <strain evidence="3">Sxm20200214</strain>
        <tissue evidence="3">Leaf</tissue>
    </source>
</reference>
<dbReference type="Pfam" id="PF01984">
    <property type="entry name" value="dsDNA_bind"/>
    <property type="match status" value="2"/>
</dbReference>
<comment type="caution">
    <text evidence="3">The sequence shown here is derived from an EMBL/GenBank/DDBJ whole genome shotgun (WGS) entry which is preliminary data.</text>
</comment>
<dbReference type="EMBL" id="JAAMPC010000009">
    <property type="protein sequence ID" value="KAG2290943.1"/>
    <property type="molecule type" value="Genomic_DNA"/>
</dbReference>
<proteinExistence type="inferred from homology"/>
<dbReference type="SUPFAM" id="SSF46950">
    <property type="entry name" value="Double-stranded DNA-binding domain"/>
    <property type="match status" value="2"/>
</dbReference>
<organism evidence="3 4">
    <name type="scientific">Brassica carinata</name>
    <name type="common">Ethiopian mustard</name>
    <name type="synonym">Abyssinian cabbage</name>
    <dbReference type="NCBI Taxonomy" id="52824"/>
    <lineage>
        <taxon>Eukaryota</taxon>
        <taxon>Viridiplantae</taxon>
        <taxon>Streptophyta</taxon>
        <taxon>Embryophyta</taxon>
        <taxon>Tracheophyta</taxon>
        <taxon>Spermatophyta</taxon>
        <taxon>Magnoliopsida</taxon>
        <taxon>eudicotyledons</taxon>
        <taxon>Gunneridae</taxon>
        <taxon>Pentapetalae</taxon>
        <taxon>rosids</taxon>
        <taxon>malvids</taxon>
        <taxon>Brassicales</taxon>
        <taxon>Brassicaceae</taxon>
        <taxon>Brassiceae</taxon>
        <taxon>Brassica</taxon>
    </lineage>
</organism>
<evidence type="ECO:0000256" key="2">
    <source>
        <dbReference type="SAM" id="MobiDB-lite"/>
    </source>
</evidence>
<dbReference type="FunFam" id="1.10.8.140:FF:000002">
    <property type="entry name" value="Programmed cell death, putative"/>
    <property type="match status" value="1"/>
</dbReference>
<dbReference type="InterPro" id="IPR002836">
    <property type="entry name" value="PDCD5-like"/>
</dbReference>
<dbReference type="PANTHER" id="PTHR10840:SF0">
    <property type="entry name" value="PROGRAMMED CELL DEATH PROTEIN 5"/>
    <property type="match status" value="1"/>
</dbReference>
<keyword evidence="4" id="KW-1185">Reference proteome</keyword>
<sequence>MADPELEAIRQRRMQELMAQHGTNCTLWWLIVNQTKSRGSRGVSRIQIKRAQEDAKREADERRQMMLSQILSSQARERIARIALVKPEKARGVEDVILRAAQMGQIVEKQAIGKLDIRHIWQISNTKNSDSICFMPSPNVVYLLQDFKFGGLQKILVEGRKTDLASRGKEKKTAPMADPELEAIRQRRMQELMAQHGTGKQGSQQNPDQERAQEDAKREADERRQMMLSQILSSQARERIARIALVKPEKARGVEDVILRAAQMGQIVEKVSEERLITLLEQINSQTTKQTKVTIQRRRGVDDD</sequence>
<gene>
    <name evidence="3" type="ORF">Bca52824_037612</name>
</gene>
<name>A0A8X7RPM5_BRACI</name>
<comment type="similarity">
    <text evidence="1">Belongs to the PDCD5 family.</text>
</comment>
<dbReference type="PANTHER" id="PTHR10840">
    <property type="entry name" value="PROGRAMMED CELL DEATH PROTEIN 5"/>
    <property type="match status" value="1"/>
</dbReference>
<dbReference type="Proteomes" id="UP000886595">
    <property type="component" value="Unassembled WGS sequence"/>
</dbReference>
<evidence type="ECO:0000256" key="1">
    <source>
        <dbReference type="ARBA" id="ARBA00010490"/>
    </source>
</evidence>
<protein>
    <submittedName>
        <fullName evidence="3">Uncharacterized protein</fullName>
    </submittedName>
</protein>
<dbReference type="GO" id="GO:0005634">
    <property type="term" value="C:nucleus"/>
    <property type="evidence" value="ECO:0007669"/>
    <property type="project" value="TreeGrafter"/>
</dbReference>
<evidence type="ECO:0000313" key="4">
    <source>
        <dbReference type="Proteomes" id="UP000886595"/>
    </source>
</evidence>
<dbReference type="InterPro" id="IPR036883">
    <property type="entry name" value="PDCD5-like_sf"/>
</dbReference>
<feature type="compositionally biased region" description="Basic and acidic residues" evidence="2">
    <location>
        <begin position="208"/>
        <end position="223"/>
    </location>
</feature>
<dbReference type="AlphaFoldDB" id="A0A8X7RPM5"/>
<dbReference type="GO" id="GO:0005829">
    <property type="term" value="C:cytosol"/>
    <property type="evidence" value="ECO:0007669"/>
    <property type="project" value="TreeGrafter"/>
</dbReference>
<dbReference type="OrthoDB" id="10252486at2759"/>
<dbReference type="GO" id="GO:0003677">
    <property type="term" value="F:DNA binding"/>
    <property type="evidence" value="ECO:0007669"/>
    <property type="project" value="InterPro"/>
</dbReference>
<dbReference type="Gene3D" id="1.10.8.140">
    <property type="entry name" value="PDCD5-like"/>
    <property type="match status" value="2"/>
</dbReference>
<feature type="region of interest" description="Disordered" evidence="2">
    <location>
        <begin position="194"/>
        <end position="223"/>
    </location>
</feature>
<accession>A0A8X7RPM5</accession>
<evidence type="ECO:0000313" key="3">
    <source>
        <dbReference type="EMBL" id="KAG2290943.1"/>
    </source>
</evidence>